<sequence length="279" mass="31821">MKHNIKLGITITLLTLLFIGVLSFKTILPYQSELIVEAKDLFPEVPEQEPSSIDPVKEFDMKLEEAHIIEDLEIPIVNDENAKIAYLTFDDGPSIKVTPYILDILKEQNIQATFFVIGSLAEKHPDMLLRMQEEGHLISNHTYTHDYKAIYSTPQSLINELRKTDEMLEGILGDQYKSKIIRFPGGSFGEKLKPHRQAVKEAGYFSVDWNVLTGDAEGKNVSVERQLDRIKETLESKKRAVILMHDSSNKETTIEALPEIIQHLNSQGYVFKTLTDYVF</sequence>
<organism evidence="2 3">
    <name type="scientific">Alkaliphilus peptidifermentans DSM 18978</name>
    <dbReference type="NCBI Taxonomy" id="1120976"/>
    <lineage>
        <taxon>Bacteria</taxon>
        <taxon>Bacillati</taxon>
        <taxon>Bacillota</taxon>
        <taxon>Clostridia</taxon>
        <taxon>Peptostreptococcales</taxon>
        <taxon>Natronincolaceae</taxon>
        <taxon>Alkaliphilus</taxon>
    </lineage>
</organism>
<dbReference type="AlphaFoldDB" id="A0A1G5KN71"/>
<dbReference type="SUPFAM" id="SSF88713">
    <property type="entry name" value="Glycoside hydrolase/deacetylase"/>
    <property type="match status" value="1"/>
</dbReference>
<dbReference type="InterPro" id="IPR011330">
    <property type="entry name" value="Glyco_hydro/deAcase_b/a-brl"/>
</dbReference>
<keyword evidence="3" id="KW-1185">Reference proteome</keyword>
<proteinExistence type="predicted"/>
<accession>A0A1G5KN71</accession>
<dbReference type="CDD" id="cd10944">
    <property type="entry name" value="CE4_SmPgdA_like"/>
    <property type="match status" value="1"/>
</dbReference>
<dbReference type="STRING" id="1120976.SAMN03080606_03628"/>
<gene>
    <name evidence="2" type="ORF">SAMN03080606_03628</name>
</gene>
<dbReference type="GO" id="GO:0005975">
    <property type="term" value="P:carbohydrate metabolic process"/>
    <property type="evidence" value="ECO:0007669"/>
    <property type="project" value="InterPro"/>
</dbReference>
<dbReference type="Gene3D" id="3.20.20.370">
    <property type="entry name" value="Glycoside hydrolase/deacetylase"/>
    <property type="match status" value="1"/>
</dbReference>
<dbReference type="GO" id="GO:0016810">
    <property type="term" value="F:hydrolase activity, acting on carbon-nitrogen (but not peptide) bonds"/>
    <property type="evidence" value="ECO:0007669"/>
    <property type="project" value="InterPro"/>
</dbReference>
<dbReference type="Pfam" id="PF01522">
    <property type="entry name" value="Polysacc_deac_1"/>
    <property type="match status" value="1"/>
</dbReference>
<reference evidence="2 3" key="1">
    <citation type="submission" date="2016-10" db="EMBL/GenBank/DDBJ databases">
        <authorList>
            <person name="de Groot N.N."/>
        </authorList>
    </citation>
    <scope>NUCLEOTIDE SEQUENCE [LARGE SCALE GENOMIC DNA]</scope>
    <source>
        <strain evidence="2 3">DSM 18978</strain>
    </source>
</reference>
<dbReference type="OrthoDB" id="258610at2"/>
<evidence type="ECO:0000259" key="1">
    <source>
        <dbReference type="PROSITE" id="PS51677"/>
    </source>
</evidence>
<dbReference type="PROSITE" id="PS51677">
    <property type="entry name" value="NODB"/>
    <property type="match status" value="1"/>
</dbReference>
<dbReference type="InterPro" id="IPR002509">
    <property type="entry name" value="NODB_dom"/>
</dbReference>
<evidence type="ECO:0000313" key="2">
    <source>
        <dbReference type="EMBL" id="SCZ02047.1"/>
    </source>
</evidence>
<dbReference type="RefSeq" id="WP_091546400.1">
    <property type="nucleotide sequence ID" value="NZ_FMUS01000029.1"/>
</dbReference>
<dbReference type="InterPro" id="IPR050248">
    <property type="entry name" value="Polysacc_deacetylase_ArnD"/>
</dbReference>
<dbReference type="PANTHER" id="PTHR10587:SF125">
    <property type="entry name" value="POLYSACCHARIDE DEACETYLASE YHEN-RELATED"/>
    <property type="match status" value="1"/>
</dbReference>
<dbReference type="EMBL" id="FMUS01000029">
    <property type="protein sequence ID" value="SCZ02047.1"/>
    <property type="molecule type" value="Genomic_DNA"/>
</dbReference>
<dbReference type="PANTHER" id="PTHR10587">
    <property type="entry name" value="GLYCOSYL TRANSFERASE-RELATED"/>
    <property type="match status" value="1"/>
</dbReference>
<name>A0A1G5KN71_9FIRM</name>
<protein>
    <submittedName>
        <fullName evidence="2">Peptidoglycan/xylan/chitin deacetylase, PgdA/CDA1 family</fullName>
    </submittedName>
</protein>
<dbReference type="Proteomes" id="UP000198636">
    <property type="component" value="Unassembled WGS sequence"/>
</dbReference>
<evidence type="ECO:0000313" key="3">
    <source>
        <dbReference type="Proteomes" id="UP000198636"/>
    </source>
</evidence>
<feature type="domain" description="NodB homology" evidence="1">
    <location>
        <begin position="83"/>
        <end position="272"/>
    </location>
</feature>